<gene>
    <name evidence="2" type="ORF">CHI95_18720</name>
</gene>
<dbReference type="SUPFAM" id="SSF47413">
    <property type="entry name" value="lambda repressor-like DNA-binding domains"/>
    <property type="match status" value="1"/>
</dbReference>
<dbReference type="SMART" id="SM00530">
    <property type="entry name" value="HTH_XRE"/>
    <property type="match status" value="1"/>
</dbReference>
<evidence type="ECO:0000313" key="3">
    <source>
        <dbReference type="Proteomes" id="UP000216001"/>
    </source>
</evidence>
<dbReference type="KEGG" id="prg:RB151_P104533"/>
<dbReference type="Pfam" id="PF01381">
    <property type="entry name" value="HTH_3"/>
    <property type="match status" value="1"/>
</dbReference>
<dbReference type="InterPro" id="IPR001387">
    <property type="entry name" value="Cro/C1-type_HTH"/>
</dbReference>
<dbReference type="EMBL" id="NOWC01000027">
    <property type="protein sequence ID" value="OZS73029.1"/>
    <property type="molecule type" value="Genomic_DNA"/>
</dbReference>
<keyword evidence="1" id="KW-0238">DNA-binding</keyword>
<sequence>MSDIDEISIQKKIGFFIKKARVNKSLTGYQLGKLLNVSQQQVSRYENGITSIDVNRLNLILKILDKTWDEFLWDVIKNEDSLGEHFILG</sequence>
<dbReference type="Gene3D" id="1.10.260.40">
    <property type="entry name" value="lambda repressor-like DNA-binding domains"/>
    <property type="match status" value="1"/>
</dbReference>
<proteinExistence type="predicted"/>
<dbReference type="InterPro" id="IPR010982">
    <property type="entry name" value="Lambda_DNA-bd_dom_sf"/>
</dbReference>
<evidence type="ECO:0000256" key="1">
    <source>
        <dbReference type="ARBA" id="ARBA00023125"/>
    </source>
</evidence>
<name>A0A219X546_PRORE</name>
<dbReference type="PANTHER" id="PTHR46558">
    <property type="entry name" value="TRACRIPTIONAL REGULATORY PROTEIN-RELATED-RELATED"/>
    <property type="match status" value="1"/>
</dbReference>
<protein>
    <submittedName>
        <fullName evidence="2">XRE family transcriptional regulator</fullName>
    </submittedName>
</protein>
<dbReference type="CDD" id="cd00093">
    <property type="entry name" value="HTH_XRE"/>
    <property type="match status" value="1"/>
</dbReference>
<dbReference type="PROSITE" id="PS50943">
    <property type="entry name" value="HTH_CROC1"/>
    <property type="match status" value="1"/>
</dbReference>
<dbReference type="PANTHER" id="PTHR46558:SF4">
    <property type="entry name" value="DNA-BIDING PHAGE PROTEIN"/>
    <property type="match status" value="1"/>
</dbReference>
<dbReference type="RefSeq" id="WP_071548895.1">
    <property type="nucleotide sequence ID" value="NZ_CP017672.1"/>
</dbReference>
<dbReference type="Proteomes" id="UP000216001">
    <property type="component" value="Unassembled WGS sequence"/>
</dbReference>
<evidence type="ECO:0000313" key="2">
    <source>
        <dbReference type="EMBL" id="OZS73029.1"/>
    </source>
</evidence>
<reference evidence="2 3" key="1">
    <citation type="submission" date="2017-07" db="EMBL/GenBank/DDBJ databases">
        <title>blaIMP-27 on transferable plasmids in Proteus mirabilis and Providencia rettgeri.</title>
        <authorList>
            <person name="Potter R."/>
        </authorList>
    </citation>
    <scope>NUCLEOTIDE SEQUENCE [LARGE SCALE GENOMIC DNA]</scope>
    <source>
        <strain evidence="2 3">PR1</strain>
    </source>
</reference>
<organism evidence="2 3">
    <name type="scientific">Providencia rettgeri</name>
    <dbReference type="NCBI Taxonomy" id="587"/>
    <lineage>
        <taxon>Bacteria</taxon>
        <taxon>Pseudomonadati</taxon>
        <taxon>Pseudomonadota</taxon>
        <taxon>Gammaproteobacteria</taxon>
        <taxon>Enterobacterales</taxon>
        <taxon>Morganellaceae</taxon>
        <taxon>Providencia</taxon>
    </lineage>
</organism>
<dbReference type="AlphaFoldDB" id="A0A219X546"/>
<comment type="caution">
    <text evidence="2">The sequence shown here is derived from an EMBL/GenBank/DDBJ whole genome shotgun (WGS) entry which is preliminary data.</text>
</comment>
<accession>A0A219X546</accession>
<dbReference type="GO" id="GO:0003677">
    <property type="term" value="F:DNA binding"/>
    <property type="evidence" value="ECO:0007669"/>
    <property type="project" value="UniProtKB-KW"/>
</dbReference>